<dbReference type="SMART" id="SM00857">
    <property type="entry name" value="Resolvase"/>
    <property type="match status" value="1"/>
</dbReference>
<dbReference type="EMBL" id="AFQT01000028">
    <property type="protein sequence ID" value="EGP69333.1"/>
    <property type="molecule type" value="Genomic_DNA"/>
</dbReference>
<dbReference type="PANTHER" id="PTHR30461">
    <property type="entry name" value="DNA-INVERTASE FROM LAMBDOID PROPHAGE"/>
    <property type="match status" value="1"/>
</dbReference>
<gene>
    <name evidence="3" type="ORF">HMPREF9958_0134</name>
</gene>
<dbReference type="InterPro" id="IPR050639">
    <property type="entry name" value="SSR_resolvase"/>
</dbReference>
<dbReference type="Gene3D" id="3.40.50.1390">
    <property type="entry name" value="Resolvase, N-terminal catalytic domain"/>
    <property type="match status" value="1"/>
</dbReference>
<dbReference type="PATRIC" id="fig|1008452.3.peg.884"/>
<dbReference type="AlphaFoldDB" id="F9HB71"/>
<accession>F9HB71</accession>
<dbReference type="InterPro" id="IPR025827">
    <property type="entry name" value="Zn_ribbon_recom_dom"/>
</dbReference>
<dbReference type="SUPFAM" id="SSF53041">
    <property type="entry name" value="Resolvase-like"/>
    <property type="match status" value="1"/>
</dbReference>
<evidence type="ECO:0000259" key="2">
    <source>
        <dbReference type="PROSITE" id="PS51737"/>
    </source>
</evidence>
<dbReference type="GO" id="GO:0003677">
    <property type="term" value="F:DNA binding"/>
    <property type="evidence" value="ECO:0007669"/>
    <property type="project" value="InterPro"/>
</dbReference>
<dbReference type="InterPro" id="IPR036162">
    <property type="entry name" value="Resolvase-like_N_sf"/>
</dbReference>
<dbReference type="InterPro" id="IPR038109">
    <property type="entry name" value="DNA_bind_recomb_sf"/>
</dbReference>
<sequence>MEKNITVIPAKKLQQTVRSQTQKKVKVAAYCRVSTDQEEQLSSYENQVNYYREYILKHKDYELVDIYADEGISATNTKKRDAFNRLIQDCRDGKVDRILVKSISRFARNTLDCIKYVRELKELGIGVTFEKENIDSLDSKGEVLLTILSSLAQDESRSISENSTWGIRKKFERGVVQVNTTNFMGYDKDEKGNLIINHEQANVVRYIFDRFLEGYSPEFISKELREQEIPGCTGKSKWCPSAIWKMLQNEKYKGDALLQKTYTVDFLTKKRIDNDGQVNQYYIENNHEPILDREKWEIVQLEIARRKRFREQHKLQFYIMQKENNPFTTKVFCAECGSAFGRKNWTTSRGKRKVWQCNNRYRIKGQIGCLNNHIDEEMLEKAFMKAVGLLQEHRSDVVAKWQKLEQGANLLHKHYAKQMYQILDLDKFDGVIMNQVLDHISISEAGQIVVTFLEGTEVNL</sequence>
<name>F9HB71_STRMT</name>
<dbReference type="Pfam" id="PF00239">
    <property type="entry name" value="Resolvase"/>
    <property type="match status" value="1"/>
</dbReference>
<dbReference type="PROSITE" id="PS51736">
    <property type="entry name" value="RECOMBINASES_3"/>
    <property type="match status" value="1"/>
</dbReference>
<evidence type="ECO:0000259" key="1">
    <source>
        <dbReference type="PROSITE" id="PS51736"/>
    </source>
</evidence>
<dbReference type="Pfam" id="PF13408">
    <property type="entry name" value="Zn_ribbon_recom"/>
    <property type="match status" value="1"/>
</dbReference>
<evidence type="ECO:0000313" key="4">
    <source>
        <dbReference type="Proteomes" id="UP000003815"/>
    </source>
</evidence>
<reference evidence="3 4" key="1">
    <citation type="submission" date="2011-05" db="EMBL/GenBank/DDBJ databases">
        <authorList>
            <person name="Durkin A.S."/>
            <person name="Radune D."/>
            <person name="Hostetler J."/>
            <person name="Torralba M."/>
            <person name="Gillis M."/>
            <person name="Methe B."/>
            <person name="Sutton G."/>
            <person name="Nelson K.E."/>
        </authorList>
    </citation>
    <scope>NUCLEOTIDE SEQUENCE [LARGE SCALE GENOMIC DNA]</scope>
    <source>
        <strain evidence="3 4">SK1073</strain>
    </source>
</reference>
<dbReference type="InterPro" id="IPR011109">
    <property type="entry name" value="DNA_bind_recombinase_dom"/>
</dbReference>
<comment type="caution">
    <text evidence="3">The sequence shown here is derived from an EMBL/GenBank/DDBJ whole genome shotgun (WGS) entry which is preliminary data.</text>
</comment>
<feature type="domain" description="Resolvase/invertase-type recombinase catalytic" evidence="1">
    <location>
        <begin position="26"/>
        <end position="174"/>
    </location>
</feature>
<feature type="domain" description="Recombinase" evidence="2">
    <location>
        <begin position="183"/>
        <end position="309"/>
    </location>
</feature>
<dbReference type="Proteomes" id="UP000003815">
    <property type="component" value="Unassembled WGS sequence"/>
</dbReference>
<proteinExistence type="predicted"/>
<dbReference type="PROSITE" id="PS51737">
    <property type="entry name" value="RECOMBINASE_DNA_BIND"/>
    <property type="match status" value="1"/>
</dbReference>
<evidence type="ECO:0000313" key="3">
    <source>
        <dbReference type="EMBL" id="EGP69333.1"/>
    </source>
</evidence>
<dbReference type="PANTHER" id="PTHR30461:SF23">
    <property type="entry name" value="DNA RECOMBINASE-RELATED"/>
    <property type="match status" value="1"/>
</dbReference>
<organism evidence="3 4">
    <name type="scientific">Streptococcus mitis SK1073</name>
    <dbReference type="NCBI Taxonomy" id="1008452"/>
    <lineage>
        <taxon>Bacteria</taxon>
        <taxon>Bacillati</taxon>
        <taxon>Bacillota</taxon>
        <taxon>Bacilli</taxon>
        <taxon>Lactobacillales</taxon>
        <taxon>Streptococcaceae</taxon>
        <taxon>Streptococcus</taxon>
        <taxon>Streptococcus mitis group</taxon>
    </lineage>
</organism>
<protein>
    <submittedName>
        <fullName evidence="3">Recombinase</fullName>
    </submittedName>
</protein>
<dbReference type="GO" id="GO:0000150">
    <property type="term" value="F:DNA strand exchange activity"/>
    <property type="evidence" value="ECO:0007669"/>
    <property type="project" value="InterPro"/>
</dbReference>
<dbReference type="Gene3D" id="3.90.1750.20">
    <property type="entry name" value="Putative Large Serine Recombinase, Chain B, Domain 2"/>
    <property type="match status" value="1"/>
</dbReference>
<dbReference type="Pfam" id="PF07508">
    <property type="entry name" value="Recombinase"/>
    <property type="match status" value="1"/>
</dbReference>
<dbReference type="CDD" id="cd00338">
    <property type="entry name" value="Ser_Recombinase"/>
    <property type="match status" value="1"/>
</dbReference>
<dbReference type="InterPro" id="IPR006119">
    <property type="entry name" value="Resolv_N"/>
</dbReference>